<keyword evidence="2" id="KW-1185">Reference proteome</keyword>
<dbReference type="RefSeq" id="WP_149727046.1">
    <property type="nucleotide sequence ID" value="NZ_VUJV01000001.1"/>
</dbReference>
<comment type="caution">
    <text evidence="1">The sequence shown here is derived from an EMBL/GenBank/DDBJ whole genome shotgun (WGS) entry which is preliminary data.</text>
</comment>
<reference evidence="1 2" key="1">
    <citation type="submission" date="2019-09" db="EMBL/GenBank/DDBJ databases">
        <title>Nocardioides panacisoli sp. nov., isolated from the soil of a ginseng field.</title>
        <authorList>
            <person name="Cho C."/>
        </authorList>
    </citation>
    <scope>NUCLEOTIDE SEQUENCE [LARGE SCALE GENOMIC DNA]</scope>
    <source>
        <strain evidence="1 2">BN130099</strain>
    </source>
</reference>
<gene>
    <name evidence="1" type="ORF">F0U44_04715</name>
</gene>
<dbReference type="AlphaFoldDB" id="A0A5B1LM83"/>
<reference evidence="1 2" key="2">
    <citation type="submission" date="2019-09" db="EMBL/GenBank/DDBJ databases">
        <authorList>
            <person name="Jin C."/>
        </authorList>
    </citation>
    <scope>NUCLEOTIDE SEQUENCE [LARGE SCALE GENOMIC DNA]</scope>
    <source>
        <strain evidence="1 2">BN130099</strain>
    </source>
</reference>
<name>A0A5B1LM83_9ACTN</name>
<evidence type="ECO:0000313" key="2">
    <source>
        <dbReference type="Proteomes" id="UP000325003"/>
    </source>
</evidence>
<organism evidence="1 2">
    <name type="scientific">Nocardioides humilatus</name>
    <dbReference type="NCBI Taxonomy" id="2607660"/>
    <lineage>
        <taxon>Bacteria</taxon>
        <taxon>Bacillati</taxon>
        <taxon>Actinomycetota</taxon>
        <taxon>Actinomycetes</taxon>
        <taxon>Propionibacteriales</taxon>
        <taxon>Nocardioidaceae</taxon>
        <taxon>Nocardioides</taxon>
    </lineage>
</organism>
<proteinExistence type="predicted"/>
<dbReference type="Proteomes" id="UP000325003">
    <property type="component" value="Unassembled WGS sequence"/>
</dbReference>
<sequence length="78" mass="8526">MANDPRATEHCRDLIPRIASALNDHLSACLADAPPTEVVARGEELTELVLQYEEALTRATGWSLPVRHLPPALATRGR</sequence>
<dbReference type="EMBL" id="VUJV01000001">
    <property type="protein sequence ID" value="KAA1421586.1"/>
    <property type="molecule type" value="Genomic_DNA"/>
</dbReference>
<protein>
    <submittedName>
        <fullName evidence="1">Uncharacterized protein</fullName>
    </submittedName>
</protein>
<accession>A0A5B1LM83</accession>
<evidence type="ECO:0000313" key="1">
    <source>
        <dbReference type="EMBL" id="KAA1421586.1"/>
    </source>
</evidence>